<comment type="cofactor">
    <cofactor evidence="8">
        <name>[4Fe-4S] cluster</name>
        <dbReference type="ChEBI" id="CHEBI:49883"/>
    </cofactor>
    <text evidence="8">Binds 2 [4Fe-4S] clusters. One cluster is coordinated with 3 cysteines and an exchangeable S-adenosyl-L-methionine.</text>
</comment>
<feature type="binding site" evidence="8">
    <location>
        <position position="162"/>
    </location>
    <ligand>
        <name>[4Fe-4S] cluster</name>
        <dbReference type="ChEBI" id="CHEBI:49883"/>
        <label>2</label>
        <note>4Fe-4S-S-AdoMet</note>
    </ligand>
</feature>
<gene>
    <name evidence="8 12" type="primary">rimO</name>
    <name evidence="12" type="ORF">IAD01_01260</name>
</gene>
<dbReference type="InterPro" id="IPR005840">
    <property type="entry name" value="Ribosomal_uS12_MeSTrfase_RimO"/>
</dbReference>
<dbReference type="CDD" id="cd01335">
    <property type="entry name" value="Radical_SAM"/>
    <property type="match status" value="1"/>
</dbReference>
<dbReference type="GO" id="GO:0140101">
    <property type="term" value="F:catalytic activity, acting on a tRNA"/>
    <property type="evidence" value="ECO:0007669"/>
    <property type="project" value="UniProtKB-ARBA"/>
</dbReference>
<feature type="binding site" evidence="8">
    <location>
        <position position="155"/>
    </location>
    <ligand>
        <name>[4Fe-4S] cluster</name>
        <dbReference type="ChEBI" id="CHEBI:49883"/>
        <label>2</label>
        <note>4Fe-4S-S-AdoMet</note>
    </ligand>
</feature>
<feature type="domain" description="Radical SAM core" evidence="11">
    <location>
        <begin position="141"/>
        <end position="371"/>
    </location>
</feature>
<dbReference type="InterPro" id="IPR012340">
    <property type="entry name" value="NA-bd_OB-fold"/>
</dbReference>
<dbReference type="SFLD" id="SFLDF00274">
    <property type="entry name" value="ribosomal_protein_S12_methylth"/>
    <property type="match status" value="1"/>
</dbReference>
<evidence type="ECO:0000256" key="5">
    <source>
        <dbReference type="ARBA" id="ARBA00022723"/>
    </source>
</evidence>
<dbReference type="InterPro" id="IPR038135">
    <property type="entry name" value="Methylthiotransferase_N_sf"/>
</dbReference>
<dbReference type="SFLD" id="SFLDS00029">
    <property type="entry name" value="Radical_SAM"/>
    <property type="match status" value="1"/>
</dbReference>
<evidence type="ECO:0000256" key="1">
    <source>
        <dbReference type="ARBA" id="ARBA00022485"/>
    </source>
</evidence>
<evidence type="ECO:0000259" key="9">
    <source>
        <dbReference type="PROSITE" id="PS50926"/>
    </source>
</evidence>
<organism evidence="12 13">
    <name type="scientific">Candidatus Faeciplasma gallinarum</name>
    <dbReference type="NCBI Taxonomy" id="2840799"/>
    <lineage>
        <taxon>Bacteria</taxon>
        <taxon>Bacillati</taxon>
        <taxon>Bacillota</taxon>
        <taxon>Clostridia</taxon>
        <taxon>Eubacteriales</taxon>
        <taxon>Oscillospiraceae</taxon>
        <taxon>Oscillospiraceae incertae sedis</taxon>
        <taxon>Candidatus Faeciplasma</taxon>
    </lineage>
</organism>
<comment type="caution">
    <text evidence="12">The sequence shown here is derived from an EMBL/GenBank/DDBJ whole genome shotgun (WGS) entry which is preliminary data.</text>
</comment>
<dbReference type="Gene3D" id="2.40.50.140">
    <property type="entry name" value="Nucleic acid-binding proteins"/>
    <property type="match status" value="1"/>
</dbReference>
<dbReference type="Gene3D" id="3.40.50.12160">
    <property type="entry name" value="Methylthiotransferase, N-terminal domain"/>
    <property type="match status" value="1"/>
</dbReference>
<dbReference type="InterPro" id="IPR058240">
    <property type="entry name" value="rSAM_sf"/>
</dbReference>
<keyword evidence="5 8" id="KW-0479">Metal-binding</keyword>
<feature type="binding site" evidence="8">
    <location>
        <position position="82"/>
    </location>
    <ligand>
        <name>[4Fe-4S] cluster</name>
        <dbReference type="ChEBI" id="CHEBI:49883"/>
        <label>1</label>
    </ligand>
</feature>
<accession>A0A9D1EM76</accession>
<dbReference type="GO" id="GO:0046872">
    <property type="term" value="F:metal ion binding"/>
    <property type="evidence" value="ECO:0007669"/>
    <property type="project" value="UniProtKB-KW"/>
</dbReference>
<reference evidence="12" key="2">
    <citation type="journal article" date="2021" name="PeerJ">
        <title>Extensive microbial diversity within the chicken gut microbiome revealed by metagenomics and culture.</title>
        <authorList>
            <person name="Gilroy R."/>
            <person name="Ravi A."/>
            <person name="Getino M."/>
            <person name="Pursley I."/>
            <person name="Horton D.L."/>
            <person name="Alikhan N.F."/>
            <person name="Baker D."/>
            <person name="Gharbi K."/>
            <person name="Hall N."/>
            <person name="Watson M."/>
            <person name="Adriaenssens E.M."/>
            <person name="Foster-Nyarko E."/>
            <person name="Jarju S."/>
            <person name="Secka A."/>
            <person name="Antonio M."/>
            <person name="Oren A."/>
            <person name="Chaudhuri R.R."/>
            <person name="La Ragione R."/>
            <person name="Hildebrand F."/>
            <person name="Pallen M.J."/>
        </authorList>
    </citation>
    <scope>NUCLEOTIDE SEQUENCE</scope>
    <source>
        <strain evidence="12">CHK157-1446</strain>
    </source>
</reference>
<dbReference type="Pfam" id="PF18693">
    <property type="entry name" value="TRAM_2"/>
    <property type="match status" value="1"/>
</dbReference>
<keyword evidence="4 8" id="KW-0949">S-adenosyl-L-methionine</keyword>
<dbReference type="Pfam" id="PF00919">
    <property type="entry name" value="UPF0004"/>
    <property type="match status" value="1"/>
</dbReference>
<dbReference type="InterPro" id="IPR007197">
    <property type="entry name" value="rSAM"/>
</dbReference>
<dbReference type="PROSITE" id="PS01278">
    <property type="entry name" value="MTTASE_RADICAL"/>
    <property type="match status" value="1"/>
</dbReference>
<evidence type="ECO:0000259" key="10">
    <source>
        <dbReference type="PROSITE" id="PS51449"/>
    </source>
</evidence>
<dbReference type="NCBIfam" id="TIGR01125">
    <property type="entry name" value="30S ribosomal protein S12 methylthiotransferase RimO"/>
    <property type="match status" value="1"/>
</dbReference>
<dbReference type="FunFam" id="3.80.30.20:FF:000001">
    <property type="entry name" value="tRNA-2-methylthio-N(6)-dimethylallyladenosine synthase 2"/>
    <property type="match status" value="1"/>
</dbReference>
<dbReference type="EMBL" id="DVIR01000011">
    <property type="protein sequence ID" value="HIS24023.1"/>
    <property type="molecule type" value="Genomic_DNA"/>
</dbReference>
<protein>
    <recommendedName>
        <fullName evidence="8">Ribosomal protein uS12 methylthiotransferase RimO</fullName>
        <shortName evidence="8">uS12 MTTase</shortName>
        <shortName evidence="8">uS12 methylthiotransferase</shortName>
        <ecNumber evidence="8">2.8.4.4</ecNumber>
    </recommendedName>
    <alternativeName>
        <fullName evidence="8">Ribosomal protein uS12 (aspartate-C(3))-methylthiotransferase</fullName>
    </alternativeName>
    <alternativeName>
        <fullName evidence="8">Ribosome maturation factor RimO</fullName>
    </alternativeName>
</protein>
<dbReference type="EC" id="2.8.4.4" evidence="8"/>
<evidence type="ECO:0000256" key="2">
    <source>
        <dbReference type="ARBA" id="ARBA00022490"/>
    </source>
</evidence>
<dbReference type="SMART" id="SM00729">
    <property type="entry name" value="Elp3"/>
    <property type="match status" value="1"/>
</dbReference>
<dbReference type="SFLD" id="SFLDG01082">
    <property type="entry name" value="B12-binding_domain_containing"/>
    <property type="match status" value="1"/>
</dbReference>
<dbReference type="PANTHER" id="PTHR43837">
    <property type="entry name" value="RIBOSOMAL PROTEIN S12 METHYLTHIOTRANSFERASE RIMO"/>
    <property type="match status" value="1"/>
</dbReference>
<dbReference type="GO" id="GO:0051539">
    <property type="term" value="F:4 iron, 4 sulfur cluster binding"/>
    <property type="evidence" value="ECO:0007669"/>
    <property type="project" value="UniProtKB-UniRule"/>
</dbReference>
<feature type="domain" description="MTTase N-terminal" evidence="10">
    <location>
        <begin position="3"/>
        <end position="119"/>
    </location>
</feature>
<dbReference type="SFLD" id="SFLDG01061">
    <property type="entry name" value="methylthiotransferase"/>
    <property type="match status" value="1"/>
</dbReference>
<dbReference type="GO" id="GO:0005840">
    <property type="term" value="C:ribosome"/>
    <property type="evidence" value="ECO:0007669"/>
    <property type="project" value="UniProtKB-KW"/>
</dbReference>
<evidence type="ECO:0000259" key="11">
    <source>
        <dbReference type="PROSITE" id="PS51918"/>
    </source>
</evidence>
<dbReference type="PROSITE" id="PS51449">
    <property type="entry name" value="MTTASE_N"/>
    <property type="match status" value="1"/>
</dbReference>
<dbReference type="Gene3D" id="3.80.30.20">
    <property type="entry name" value="tm_1862 like domain"/>
    <property type="match status" value="1"/>
</dbReference>
<comment type="subcellular location">
    <subcellularLocation>
        <location evidence="8">Cytoplasm</location>
    </subcellularLocation>
</comment>
<dbReference type="GO" id="GO:0035600">
    <property type="term" value="P:tRNA methylthiolation"/>
    <property type="evidence" value="ECO:0007669"/>
    <property type="project" value="UniProtKB-ARBA"/>
</dbReference>
<evidence type="ECO:0000256" key="4">
    <source>
        <dbReference type="ARBA" id="ARBA00022691"/>
    </source>
</evidence>
<dbReference type="HAMAP" id="MF_01865">
    <property type="entry name" value="MTTase_RimO"/>
    <property type="match status" value="1"/>
</dbReference>
<feature type="binding site" evidence="8">
    <location>
        <position position="12"/>
    </location>
    <ligand>
        <name>[4Fe-4S] cluster</name>
        <dbReference type="ChEBI" id="CHEBI:49883"/>
        <label>1</label>
    </ligand>
</feature>
<dbReference type="InterPro" id="IPR023404">
    <property type="entry name" value="rSAM_horseshoe"/>
</dbReference>
<name>A0A9D1EM76_9FIRM</name>
<sequence>MPITVGMVSLGCPKNEVDAEHILYNLREEGFAIRTDASLADVAIVNTCGFIEAAKQEAIETILELVELKKEGRIKAVIVTGCLGERYRDEVMKEIPELDAVVGIGANEMLGEIIKKVVAGEGPITMYGDKSALIIDGRRIVSTRTYAYIKIAEGCSNCCSYCAIPMIRGKYRSRTMESILDEAKWLAKVGYREIALIAQDTTRYGEDLYGKGMLPELLHQICQIDGLKWVRFLYAYPERITDELIETVATEHKCLKYFDIPIQHICDDILKKMNRKTTGSDIRMLLDKIRTRMPNVFLRTSLIAGFPGETEEQFEELCEFVKEAKFDRLGCFAYSQEEGTPAASMPDQIDEEEKQRRADIIMQEQMLVNDELVKYYLGRSMEIVVEGYDRYSEMWYGRCAAQAPEIDGKVFFTSPRRTPSVGEYVAIKAEDYIDYDLIGMSLGRMSDEPTQ</sequence>
<evidence type="ECO:0000256" key="8">
    <source>
        <dbReference type="HAMAP-Rule" id="MF_01865"/>
    </source>
</evidence>
<feature type="domain" description="TRAM" evidence="9">
    <location>
        <begin position="374"/>
        <end position="443"/>
    </location>
</feature>
<dbReference type="NCBIfam" id="TIGR00089">
    <property type="entry name" value="MiaB/RimO family radical SAM methylthiotransferase"/>
    <property type="match status" value="1"/>
</dbReference>
<dbReference type="PROSITE" id="PS51918">
    <property type="entry name" value="RADICAL_SAM"/>
    <property type="match status" value="1"/>
</dbReference>
<dbReference type="AlphaFoldDB" id="A0A9D1EM76"/>
<keyword evidence="1 8" id="KW-0004">4Fe-4S</keyword>
<evidence type="ECO:0000256" key="6">
    <source>
        <dbReference type="ARBA" id="ARBA00023004"/>
    </source>
</evidence>
<evidence type="ECO:0000313" key="12">
    <source>
        <dbReference type="EMBL" id="HIS24023.1"/>
    </source>
</evidence>
<keyword evidence="12" id="KW-0687">Ribonucleoprotein</keyword>
<keyword evidence="2 8" id="KW-0963">Cytoplasm</keyword>
<dbReference type="InterPro" id="IPR013848">
    <property type="entry name" value="Methylthiotransferase_N"/>
</dbReference>
<dbReference type="InterPro" id="IPR005839">
    <property type="entry name" value="Methylthiotransferase"/>
</dbReference>
<feature type="binding site" evidence="8">
    <location>
        <position position="48"/>
    </location>
    <ligand>
        <name>[4Fe-4S] cluster</name>
        <dbReference type="ChEBI" id="CHEBI:49883"/>
        <label>1</label>
    </ligand>
</feature>
<evidence type="ECO:0000313" key="13">
    <source>
        <dbReference type="Proteomes" id="UP000823982"/>
    </source>
</evidence>
<dbReference type="Pfam" id="PF04055">
    <property type="entry name" value="Radical_SAM"/>
    <property type="match status" value="1"/>
</dbReference>
<evidence type="ECO:0000256" key="7">
    <source>
        <dbReference type="ARBA" id="ARBA00023014"/>
    </source>
</evidence>
<keyword evidence="12" id="KW-0689">Ribosomal protein</keyword>
<dbReference type="GO" id="GO:0005829">
    <property type="term" value="C:cytosol"/>
    <property type="evidence" value="ECO:0007669"/>
    <property type="project" value="TreeGrafter"/>
</dbReference>
<comment type="catalytic activity">
    <reaction evidence="8">
        <text>L-aspartate(89)-[ribosomal protein uS12]-hydrogen + (sulfur carrier)-SH + AH2 + 2 S-adenosyl-L-methionine = 3-methylsulfanyl-L-aspartate(89)-[ribosomal protein uS12]-hydrogen + (sulfur carrier)-H + 5'-deoxyadenosine + L-methionine + A + S-adenosyl-L-homocysteine + 2 H(+)</text>
        <dbReference type="Rhea" id="RHEA:37087"/>
        <dbReference type="Rhea" id="RHEA-COMP:10460"/>
        <dbReference type="Rhea" id="RHEA-COMP:10461"/>
        <dbReference type="Rhea" id="RHEA-COMP:14737"/>
        <dbReference type="Rhea" id="RHEA-COMP:14739"/>
        <dbReference type="ChEBI" id="CHEBI:13193"/>
        <dbReference type="ChEBI" id="CHEBI:15378"/>
        <dbReference type="ChEBI" id="CHEBI:17319"/>
        <dbReference type="ChEBI" id="CHEBI:17499"/>
        <dbReference type="ChEBI" id="CHEBI:29917"/>
        <dbReference type="ChEBI" id="CHEBI:29961"/>
        <dbReference type="ChEBI" id="CHEBI:57844"/>
        <dbReference type="ChEBI" id="CHEBI:57856"/>
        <dbReference type="ChEBI" id="CHEBI:59789"/>
        <dbReference type="ChEBI" id="CHEBI:64428"/>
        <dbReference type="ChEBI" id="CHEBI:73599"/>
        <dbReference type="EC" id="2.8.4.4"/>
    </reaction>
</comment>
<keyword evidence="6 8" id="KW-0408">Iron</keyword>
<feature type="binding site" evidence="8">
    <location>
        <position position="159"/>
    </location>
    <ligand>
        <name>[4Fe-4S] cluster</name>
        <dbReference type="ChEBI" id="CHEBI:49883"/>
        <label>2</label>
        <note>4Fe-4S-S-AdoMet</note>
    </ligand>
</feature>
<dbReference type="InterPro" id="IPR002792">
    <property type="entry name" value="TRAM_dom"/>
</dbReference>
<comment type="function">
    <text evidence="8">Catalyzes the methylthiolation of an aspartic acid residue of ribosomal protein uS12.</text>
</comment>
<dbReference type="GO" id="GO:0103039">
    <property type="term" value="F:protein methylthiotransferase activity"/>
    <property type="evidence" value="ECO:0007669"/>
    <property type="project" value="UniProtKB-EC"/>
</dbReference>
<dbReference type="PANTHER" id="PTHR43837:SF1">
    <property type="entry name" value="RIBOSOMAL PROTEIN US12 METHYLTHIOTRANSFERASE RIMO"/>
    <property type="match status" value="1"/>
</dbReference>
<reference evidence="12" key="1">
    <citation type="submission" date="2020-10" db="EMBL/GenBank/DDBJ databases">
        <authorList>
            <person name="Gilroy R."/>
        </authorList>
    </citation>
    <scope>NUCLEOTIDE SEQUENCE</scope>
    <source>
        <strain evidence="12">CHK157-1446</strain>
    </source>
</reference>
<dbReference type="InterPro" id="IPR020612">
    <property type="entry name" value="Methylthiotransferase_CS"/>
</dbReference>
<dbReference type="Proteomes" id="UP000823982">
    <property type="component" value="Unassembled WGS sequence"/>
</dbReference>
<keyword evidence="3 8" id="KW-0808">Transferase</keyword>
<dbReference type="PROSITE" id="PS50926">
    <property type="entry name" value="TRAM"/>
    <property type="match status" value="1"/>
</dbReference>
<keyword evidence="7 8" id="KW-0411">Iron-sulfur</keyword>
<proteinExistence type="inferred from homology"/>
<dbReference type="InterPro" id="IPR006638">
    <property type="entry name" value="Elp3/MiaA/NifB-like_rSAM"/>
</dbReference>
<evidence type="ECO:0000256" key="3">
    <source>
        <dbReference type="ARBA" id="ARBA00022679"/>
    </source>
</evidence>
<dbReference type="GO" id="GO:0035599">
    <property type="term" value="F:aspartic acid methylthiotransferase activity"/>
    <property type="evidence" value="ECO:0007669"/>
    <property type="project" value="TreeGrafter"/>
</dbReference>
<comment type="similarity">
    <text evidence="8">Belongs to the methylthiotransferase family. RimO subfamily.</text>
</comment>
<dbReference type="SUPFAM" id="SSF102114">
    <property type="entry name" value="Radical SAM enzymes"/>
    <property type="match status" value="1"/>
</dbReference>